<name>A0ABP1R278_9HEXA</name>
<dbReference type="PANTHER" id="PTHR11188">
    <property type="entry name" value="ARRESTIN DOMAIN CONTAINING PROTEIN"/>
    <property type="match status" value="1"/>
</dbReference>
<dbReference type="InterPro" id="IPR011021">
    <property type="entry name" value="Arrestin-like_N"/>
</dbReference>
<proteinExistence type="inferred from homology"/>
<sequence>MEDDEISLEIFEIWLHREEYFPGEIVTGKLLVVAKDVMKIEGIFIKFEGKATAKWEKKPAYLCGFQEAEFVEGEKSYFVNVFRYGSDPLPSGSSAYPFEFELPTEIPPTLRGLKHVKIKYTVDALIQTETEDYRQHKTFTLKSLLNLNASPELALPLCKTVRESLYESCWAFGKLVTLSFSVRKQGFVPGEEVKAYLLLKNCDDMLLVSGIETQLIQVNDLPR</sequence>
<dbReference type="InterPro" id="IPR014756">
    <property type="entry name" value="Ig_E-set"/>
</dbReference>
<comment type="similarity">
    <text evidence="1">Belongs to the arrestin family.</text>
</comment>
<evidence type="ECO:0000313" key="4">
    <source>
        <dbReference type="Proteomes" id="UP001642540"/>
    </source>
</evidence>
<dbReference type="EMBL" id="CAXLJM020000057">
    <property type="protein sequence ID" value="CAL8118036.1"/>
    <property type="molecule type" value="Genomic_DNA"/>
</dbReference>
<dbReference type="Proteomes" id="UP001642540">
    <property type="component" value="Unassembled WGS sequence"/>
</dbReference>
<organism evidence="3 4">
    <name type="scientific">Orchesella dallaii</name>
    <dbReference type="NCBI Taxonomy" id="48710"/>
    <lineage>
        <taxon>Eukaryota</taxon>
        <taxon>Metazoa</taxon>
        <taxon>Ecdysozoa</taxon>
        <taxon>Arthropoda</taxon>
        <taxon>Hexapoda</taxon>
        <taxon>Collembola</taxon>
        <taxon>Entomobryomorpha</taxon>
        <taxon>Entomobryoidea</taxon>
        <taxon>Orchesellidae</taxon>
        <taxon>Orchesellinae</taxon>
        <taxon>Orchesella</taxon>
    </lineage>
</organism>
<evidence type="ECO:0000313" key="3">
    <source>
        <dbReference type="EMBL" id="CAL8118036.1"/>
    </source>
</evidence>
<gene>
    <name evidence="3" type="ORF">ODALV1_LOCUS17952</name>
</gene>
<dbReference type="Pfam" id="PF00339">
    <property type="entry name" value="Arrestin_N"/>
    <property type="match status" value="1"/>
</dbReference>
<evidence type="ECO:0000256" key="1">
    <source>
        <dbReference type="ARBA" id="ARBA00005298"/>
    </source>
</evidence>
<reference evidence="3 4" key="1">
    <citation type="submission" date="2024-08" db="EMBL/GenBank/DDBJ databases">
        <authorList>
            <person name="Cucini C."/>
            <person name="Frati F."/>
        </authorList>
    </citation>
    <scope>NUCLEOTIDE SEQUENCE [LARGE SCALE GENOMIC DNA]</scope>
</reference>
<evidence type="ECO:0000259" key="2">
    <source>
        <dbReference type="Pfam" id="PF00339"/>
    </source>
</evidence>
<dbReference type="Gene3D" id="2.60.40.640">
    <property type="match status" value="1"/>
</dbReference>
<keyword evidence="4" id="KW-1185">Reference proteome</keyword>
<dbReference type="SUPFAM" id="SSF81296">
    <property type="entry name" value="E set domains"/>
    <property type="match status" value="1"/>
</dbReference>
<dbReference type="InterPro" id="IPR050357">
    <property type="entry name" value="Arrestin_domain-protein"/>
</dbReference>
<feature type="domain" description="Arrestin-like N-terminal" evidence="2">
    <location>
        <begin position="18"/>
        <end position="145"/>
    </location>
</feature>
<dbReference type="PANTHER" id="PTHR11188:SF17">
    <property type="entry name" value="FI21816P1"/>
    <property type="match status" value="1"/>
</dbReference>
<comment type="caution">
    <text evidence="3">The sequence shown here is derived from an EMBL/GenBank/DDBJ whole genome shotgun (WGS) entry which is preliminary data.</text>
</comment>
<accession>A0ABP1R278</accession>
<protein>
    <recommendedName>
        <fullName evidence="2">Arrestin-like N-terminal domain-containing protein</fullName>
    </recommendedName>
</protein>
<dbReference type="InterPro" id="IPR014752">
    <property type="entry name" value="Arrestin-like_C"/>
</dbReference>